<dbReference type="AlphaFoldDB" id="A0A5D3DBA8"/>
<sequence length="92" mass="10497">MDFGSREEILGESPREFSPQQGTYSLSNETSTGKDVFSHCREGMYARQSQAREEVKMLSEEDEDEHGDTLHGACDENYASDEFLIYCDICEK</sequence>
<dbReference type="EMBL" id="SSTE01021314">
    <property type="protein sequence ID" value="KAA0032584.1"/>
    <property type="molecule type" value="Genomic_DNA"/>
</dbReference>
<evidence type="ECO:0000313" key="4">
    <source>
        <dbReference type="Proteomes" id="UP000321393"/>
    </source>
</evidence>
<dbReference type="STRING" id="1194695.A0A5D3DBA8"/>
<proteinExistence type="predicted"/>
<reference evidence="4 5" key="1">
    <citation type="submission" date="2019-08" db="EMBL/GenBank/DDBJ databases">
        <title>Draft genome sequences of two oriental melons (Cucumis melo L. var makuwa).</title>
        <authorList>
            <person name="Kwon S.-Y."/>
        </authorList>
    </citation>
    <scope>NUCLEOTIDE SEQUENCE [LARGE SCALE GENOMIC DNA]</scope>
    <source>
        <strain evidence="5">cv. Chang Bougi</strain>
        <strain evidence="4">cv. SW 3</strain>
        <tissue evidence="3">Leaf</tissue>
    </source>
</reference>
<feature type="region of interest" description="Disordered" evidence="1">
    <location>
        <begin position="49"/>
        <end position="73"/>
    </location>
</feature>
<evidence type="ECO:0000313" key="3">
    <source>
        <dbReference type="EMBL" id="TYK20901.1"/>
    </source>
</evidence>
<feature type="compositionally biased region" description="Polar residues" evidence="1">
    <location>
        <begin position="18"/>
        <end position="33"/>
    </location>
</feature>
<dbReference type="EMBL" id="SSTD01006073">
    <property type="protein sequence ID" value="TYK20901.1"/>
    <property type="molecule type" value="Genomic_DNA"/>
</dbReference>
<organism evidence="3 5">
    <name type="scientific">Cucumis melo var. makuwa</name>
    <name type="common">Oriental melon</name>
    <dbReference type="NCBI Taxonomy" id="1194695"/>
    <lineage>
        <taxon>Eukaryota</taxon>
        <taxon>Viridiplantae</taxon>
        <taxon>Streptophyta</taxon>
        <taxon>Embryophyta</taxon>
        <taxon>Tracheophyta</taxon>
        <taxon>Spermatophyta</taxon>
        <taxon>Magnoliopsida</taxon>
        <taxon>eudicotyledons</taxon>
        <taxon>Gunneridae</taxon>
        <taxon>Pentapetalae</taxon>
        <taxon>rosids</taxon>
        <taxon>fabids</taxon>
        <taxon>Cucurbitales</taxon>
        <taxon>Cucurbitaceae</taxon>
        <taxon>Benincaseae</taxon>
        <taxon>Cucumis</taxon>
    </lineage>
</organism>
<evidence type="ECO:0000256" key="1">
    <source>
        <dbReference type="SAM" id="MobiDB-lite"/>
    </source>
</evidence>
<comment type="caution">
    <text evidence="3">The sequence shown here is derived from an EMBL/GenBank/DDBJ whole genome shotgun (WGS) entry which is preliminary data.</text>
</comment>
<evidence type="ECO:0000313" key="2">
    <source>
        <dbReference type="EMBL" id="KAA0032584.1"/>
    </source>
</evidence>
<feature type="region of interest" description="Disordered" evidence="1">
    <location>
        <begin position="1"/>
        <end position="35"/>
    </location>
</feature>
<dbReference type="Proteomes" id="UP000321393">
    <property type="component" value="Unassembled WGS sequence"/>
</dbReference>
<protein>
    <submittedName>
        <fullName evidence="3">PHD finger protein ALFIN-LIKE 3-like isoform X2</fullName>
    </submittedName>
</protein>
<name>A0A5D3DBA8_CUCMM</name>
<accession>A0A5D3DBA8</accession>
<evidence type="ECO:0000313" key="5">
    <source>
        <dbReference type="Proteomes" id="UP000321947"/>
    </source>
</evidence>
<dbReference type="Proteomes" id="UP000321947">
    <property type="component" value="Unassembled WGS sequence"/>
</dbReference>
<feature type="compositionally biased region" description="Basic and acidic residues" evidence="1">
    <location>
        <begin position="49"/>
        <end position="59"/>
    </location>
</feature>
<gene>
    <name evidence="3" type="ORF">E5676_scaffold284G00380</name>
    <name evidence="2" type="ORF">E6C27_scaffold43053G00500</name>
</gene>
<feature type="compositionally biased region" description="Basic and acidic residues" evidence="1">
    <location>
        <begin position="1"/>
        <end position="15"/>
    </location>
</feature>